<dbReference type="RefSeq" id="WP_122188488.1">
    <property type="nucleotide sequence ID" value="NZ_RFFH01000005.1"/>
</dbReference>
<sequence>MRTEFVDVDGGRIAYDVQGEGPLVVLSHGMGDHRNAFRHLAPLLARAGYRVASVDIRGHGESSMNWTSHDGSTAISRTDVGGDLVAVVRHLGGPAVIVGHSLSGGAATVAAATAPDLISAVVEIDPFTKKQSLAFGALFTNSRYRRGLIRLATTGMFSSLSEWFKYLDIAYPLRPADHDEAMAALSAVLTEPGRMAEFMKTTKSTPADAHEHLPGVKCPALLVFGTADPDWADPLAEAEAIAALMQPGLATIELIDGSGHYPHADSADRVAAVVIPFLRKHLR</sequence>
<dbReference type="PANTHER" id="PTHR43798:SF33">
    <property type="entry name" value="HYDROLASE, PUTATIVE (AFU_ORTHOLOGUE AFUA_2G14860)-RELATED"/>
    <property type="match status" value="1"/>
</dbReference>
<evidence type="ECO:0000313" key="2">
    <source>
        <dbReference type="EMBL" id="RMI32147.1"/>
    </source>
</evidence>
<dbReference type="PRINTS" id="PR00412">
    <property type="entry name" value="EPOXHYDRLASE"/>
</dbReference>
<dbReference type="SUPFAM" id="SSF53474">
    <property type="entry name" value="alpha/beta-Hydrolases"/>
    <property type="match status" value="1"/>
</dbReference>
<keyword evidence="3" id="KW-1185">Reference proteome</keyword>
<evidence type="ECO:0000313" key="3">
    <source>
        <dbReference type="Proteomes" id="UP000279275"/>
    </source>
</evidence>
<gene>
    <name evidence="2" type="ORF">EBN03_14145</name>
</gene>
<dbReference type="PANTHER" id="PTHR43798">
    <property type="entry name" value="MONOACYLGLYCEROL LIPASE"/>
    <property type="match status" value="1"/>
</dbReference>
<feature type="domain" description="AB hydrolase-1" evidence="1">
    <location>
        <begin position="24"/>
        <end position="273"/>
    </location>
</feature>
<keyword evidence="2" id="KW-0378">Hydrolase</keyword>
<accession>A0A3M2L3C6</accession>
<dbReference type="InterPro" id="IPR050266">
    <property type="entry name" value="AB_hydrolase_sf"/>
</dbReference>
<dbReference type="Gene3D" id="3.40.50.1820">
    <property type="entry name" value="alpha/beta hydrolase"/>
    <property type="match status" value="1"/>
</dbReference>
<dbReference type="GO" id="GO:0016787">
    <property type="term" value="F:hydrolase activity"/>
    <property type="evidence" value="ECO:0007669"/>
    <property type="project" value="UniProtKB-KW"/>
</dbReference>
<organism evidence="2 3">
    <name type="scientific">Nocardia stercoris</name>
    <dbReference type="NCBI Taxonomy" id="2483361"/>
    <lineage>
        <taxon>Bacteria</taxon>
        <taxon>Bacillati</taxon>
        <taxon>Actinomycetota</taxon>
        <taxon>Actinomycetes</taxon>
        <taxon>Mycobacteriales</taxon>
        <taxon>Nocardiaceae</taxon>
        <taxon>Nocardia</taxon>
    </lineage>
</organism>
<dbReference type="AlphaFoldDB" id="A0A3M2L3C6"/>
<dbReference type="InterPro" id="IPR000073">
    <property type="entry name" value="AB_hydrolase_1"/>
</dbReference>
<dbReference type="GO" id="GO:0016020">
    <property type="term" value="C:membrane"/>
    <property type="evidence" value="ECO:0007669"/>
    <property type="project" value="TreeGrafter"/>
</dbReference>
<dbReference type="EMBL" id="RFFH01000005">
    <property type="protein sequence ID" value="RMI32147.1"/>
    <property type="molecule type" value="Genomic_DNA"/>
</dbReference>
<dbReference type="InterPro" id="IPR029058">
    <property type="entry name" value="AB_hydrolase_fold"/>
</dbReference>
<protein>
    <submittedName>
        <fullName evidence="2">Alpha/beta hydrolase</fullName>
    </submittedName>
</protein>
<name>A0A3M2L3C6_9NOCA</name>
<dbReference type="Pfam" id="PF12697">
    <property type="entry name" value="Abhydrolase_6"/>
    <property type="match status" value="1"/>
</dbReference>
<proteinExistence type="predicted"/>
<dbReference type="Proteomes" id="UP000279275">
    <property type="component" value="Unassembled WGS sequence"/>
</dbReference>
<dbReference type="InterPro" id="IPR000639">
    <property type="entry name" value="Epox_hydrolase-like"/>
</dbReference>
<dbReference type="OrthoDB" id="3771266at2"/>
<evidence type="ECO:0000259" key="1">
    <source>
        <dbReference type="Pfam" id="PF12697"/>
    </source>
</evidence>
<reference evidence="2 3" key="1">
    <citation type="submission" date="2018-10" db="EMBL/GenBank/DDBJ databases">
        <title>Isolation from cow dung.</title>
        <authorList>
            <person name="Ling L."/>
        </authorList>
    </citation>
    <scope>NUCLEOTIDE SEQUENCE [LARGE SCALE GENOMIC DNA]</scope>
    <source>
        <strain evidence="2 3">NEAU-LL90</strain>
    </source>
</reference>
<comment type="caution">
    <text evidence="2">The sequence shown here is derived from an EMBL/GenBank/DDBJ whole genome shotgun (WGS) entry which is preliminary data.</text>
</comment>